<dbReference type="InterPro" id="IPR011029">
    <property type="entry name" value="DEATH-like_dom_sf"/>
</dbReference>
<feature type="repeat" description="TNFR-Cys" evidence="6">
    <location>
        <begin position="174"/>
        <end position="216"/>
    </location>
</feature>
<dbReference type="SUPFAM" id="SSF57586">
    <property type="entry name" value="TNF receptor-like"/>
    <property type="match status" value="3"/>
</dbReference>
<evidence type="ECO:0000256" key="2">
    <source>
        <dbReference type="ARBA" id="ARBA00022729"/>
    </source>
</evidence>
<protein>
    <submittedName>
        <fullName evidence="11">Uncharacterized protein</fullName>
    </submittedName>
</protein>
<comment type="caution">
    <text evidence="11">The sequence shown here is derived from an EMBL/GenBank/DDBJ whole genome shotgun (WGS) entry which is preliminary data.</text>
</comment>
<dbReference type="Pfam" id="PF00020">
    <property type="entry name" value="TNFR_c6"/>
    <property type="match status" value="3"/>
</dbReference>
<gene>
    <name evidence="11" type="ORF">PEVE_00000466</name>
</gene>
<evidence type="ECO:0000313" key="12">
    <source>
        <dbReference type="Proteomes" id="UP001159427"/>
    </source>
</evidence>
<feature type="disulfide bond" evidence="6">
    <location>
        <begin position="115"/>
        <end position="133"/>
    </location>
</feature>
<comment type="caution">
    <text evidence="6">Lacks conserved residue(s) required for the propagation of feature annotation.</text>
</comment>
<feature type="compositionally biased region" description="Basic residues" evidence="7">
    <location>
        <begin position="329"/>
        <end position="340"/>
    </location>
</feature>
<dbReference type="PROSITE" id="PS50050">
    <property type="entry name" value="TNFR_NGFR_2"/>
    <property type="match status" value="3"/>
</dbReference>
<feature type="compositionally biased region" description="Polar residues" evidence="7">
    <location>
        <begin position="315"/>
        <end position="327"/>
    </location>
</feature>
<keyword evidence="5" id="KW-0325">Glycoprotein</keyword>
<dbReference type="Proteomes" id="UP001159427">
    <property type="component" value="Unassembled WGS sequence"/>
</dbReference>
<dbReference type="Gene3D" id="1.10.533.10">
    <property type="entry name" value="Death Domain, Fas"/>
    <property type="match status" value="1"/>
</dbReference>
<feature type="domain" description="TNFR-Cys" evidence="10">
    <location>
        <begin position="174"/>
        <end position="216"/>
    </location>
</feature>
<feature type="disulfide bond" evidence="6">
    <location>
        <begin position="112"/>
        <end position="125"/>
    </location>
</feature>
<keyword evidence="8" id="KW-0472">Membrane</keyword>
<sequence length="447" mass="49730">SNSSALEIYHATCAIYVTIPQPSESLRMYTAQILLVAEALLLVSSFCPETFYQHGNICCQLCSKGTYLSHPCSEDRGSSSCEACPSFFLSNPRHKSFTFMDHNNNNSQCQPCTKCEPSQIELEECEAKKNTKCGCPRGKFHNSHYLFCMDCKKCPVGEGVVRPCLEDSDTKCEPCPKGTFSDLESFEDKCIKCTKCEPAGIMIVKEECNASRDTICERTNVTLHLITSSQSFASATLQQVYSSVTGNPHQVTVKTSSQYKYIIAIVSVGLIICVVVAAFLCFVLKRRRSGGTCADTSHTQVCEREYHFPVPATAGSGTPAQLRSSQGLRGRRNHHSRNSIHRKESESPQDENNGKNKMLVRDLPGHIFIELGRLLNPKSFNNWAKLAGLLGFTSTHVQNFGLEPEEATQNLLNEWGQQEGSTVDVLIDIFKEMKRDDCLQVLKEWSS</sequence>
<dbReference type="PROSITE" id="PS00652">
    <property type="entry name" value="TNFR_NGFR_1"/>
    <property type="match status" value="2"/>
</dbReference>
<accession>A0ABN8PVB0</accession>
<dbReference type="Pfam" id="PF00531">
    <property type="entry name" value="Death"/>
    <property type="match status" value="1"/>
</dbReference>
<dbReference type="Gene3D" id="2.10.50.10">
    <property type="entry name" value="Tumor Necrosis Factor Receptor, subunit A, domain 2"/>
    <property type="match status" value="3"/>
</dbReference>
<evidence type="ECO:0000256" key="1">
    <source>
        <dbReference type="ARBA" id="ARBA00022703"/>
    </source>
</evidence>
<evidence type="ECO:0000256" key="3">
    <source>
        <dbReference type="ARBA" id="ARBA00022737"/>
    </source>
</evidence>
<dbReference type="SUPFAM" id="SSF47986">
    <property type="entry name" value="DEATH domain"/>
    <property type="match status" value="1"/>
</dbReference>
<keyword evidence="8" id="KW-1133">Transmembrane helix</keyword>
<keyword evidence="2" id="KW-0732">Signal</keyword>
<keyword evidence="12" id="KW-1185">Reference proteome</keyword>
<keyword evidence="4 6" id="KW-1015">Disulfide bond</keyword>
<evidence type="ECO:0000259" key="9">
    <source>
        <dbReference type="PROSITE" id="PS50017"/>
    </source>
</evidence>
<feature type="domain" description="TNFR-Cys" evidence="10">
    <location>
        <begin position="134"/>
        <end position="172"/>
    </location>
</feature>
<evidence type="ECO:0000256" key="8">
    <source>
        <dbReference type="SAM" id="Phobius"/>
    </source>
</evidence>
<dbReference type="InterPro" id="IPR000488">
    <property type="entry name" value="Death_dom"/>
</dbReference>
<organism evidence="11 12">
    <name type="scientific">Porites evermanni</name>
    <dbReference type="NCBI Taxonomy" id="104178"/>
    <lineage>
        <taxon>Eukaryota</taxon>
        <taxon>Metazoa</taxon>
        <taxon>Cnidaria</taxon>
        <taxon>Anthozoa</taxon>
        <taxon>Hexacorallia</taxon>
        <taxon>Scleractinia</taxon>
        <taxon>Fungiina</taxon>
        <taxon>Poritidae</taxon>
        <taxon>Porites</taxon>
    </lineage>
</organism>
<dbReference type="InterPro" id="IPR052302">
    <property type="entry name" value="Neurotrophin_rcpt-DD"/>
</dbReference>
<reference evidence="11 12" key="1">
    <citation type="submission" date="2022-05" db="EMBL/GenBank/DDBJ databases">
        <authorList>
            <consortium name="Genoscope - CEA"/>
            <person name="William W."/>
        </authorList>
    </citation>
    <scope>NUCLEOTIDE SEQUENCE [LARGE SCALE GENOMIC DNA]</scope>
</reference>
<feature type="repeat" description="TNFR-Cys" evidence="6">
    <location>
        <begin position="134"/>
        <end position="172"/>
    </location>
</feature>
<dbReference type="SMART" id="SM00005">
    <property type="entry name" value="DEATH"/>
    <property type="match status" value="1"/>
</dbReference>
<feature type="non-terminal residue" evidence="11">
    <location>
        <position position="1"/>
    </location>
</feature>
<dbReference type="PANTHER" id="PTHR46605">
    <property type="entry name" value="TUMOR NECROSIS FACTOR RECEPTOR"/>
    <property type="match status" value="1"/>
</dbReference>
<evidence type="ECO:0000256" key="6">
    <source>
        <dbReference type="PROSITE-ProRule" id="PRU00206"/>
    </source>
</evidence>
<feature type="transmembrane region" description="Helical" evidence="8">
    <location>
        <begin position="261"/>
        <end position="284"/>
    </location>
</feature>
<keyword evidence="8" id="KW-0812">Transmembrane</keyword>
<feature type="disulfide bond" evidence="6">
    <location>
        <begin position="154"/>
        <end position="172"/>
    </location>
</feature>
<keyword evidence="1" id="KW-0053">Apoptosis</keyword>
<feature type="repeat" description="TNFR-Cys" evidence="6">
    <location>
        <begin position="83"/>
        <end position="133"/>
    </location>
</feature>
<evidence type="ECO:0000313" key="11">
    <source>
        <dbReference type="EMBL" id="CAH3151599.1"/>
    </source>
</evidence>
<dbReference type="PANTHER" id="PTHR46605:SF2">
    <property type="entry name" value="TNFR-CYS DOMAIN-CONTAINING PROTEIN"/>
    <property type="match status" value="1"/>
</dbReference>
<dbReference type="SMART" id="SM00208">
    <property type="entry name" value="TNFR"/>
    <property type="match status" value="4"/>
</dbReference>
<evidence type="ECO:0000256" key="4">
    <source>
        <dbReference type="ARBA" id="ARBA00023157"/>
    </source>
</evidence>
<dbReference type="InterPro" id="IPR001368">
    <property type="entry name" value="TNFR/NGFR_Cys_rich_reg"/>
</dbReference>
<feature type="disulfide bond" evidence="6">
    <location>
        <begin position="175"/>
        <end position="190"/>
    </location>
</feature>
<feature type="domain" description="TNFR-Cys" evidence="10">
    <location>
        <begin position="83"/>
        <end position="133"/>
    </location>
</feature>
<name>A0ABN8PVB0_9CNID</name>
<proteinExistence type="predicted"/>
<evidence type="ECO:0000256" key="7">
    <source>
        <dbReference type="SAM" id="MobiDB-lite"/>
    </source>
</evidence>
<feature type="disulfide bond" evidence="6">
    <location>
        <begin position="151"/>
        <end position="164"/>
    </location>
</feature>
<feature type="domain" description="Death" evidence="9">
    <location>
        <begin position="382"/>
        <end position="446"/>
    </location>
</feature>
<dbReference type="PROSITE" id="PS50017">
    <property type="entry name" value="DEATH_DOMAIN"/>
    <property type="match status" value="1"/>
</dbReference>
<dbReference type="EMBL" id="CALNXI010001015">
    <property type="protein sequence ID" value="CAH3151599.1"/>
    <property type="molecule type" value="Genomic_DNA"/>
</dbReference>
<evidence type="ECO:0000256" key="5">
    <source>
        <dbReference type="ARBA" id="ARBA00023180"/>
    </source>
</evidence>
<evidence type="ECO:0000259" key="10">
    <source>
        <dbReference type="PROSITE" id="PS50050"/>
    </source>
</evidence>
<keyword evidence="3" id="KW-0677">Repeat</keyword>
<feature type="region of interest" description="Disordered" evidence="7">
    <location>
        <begin position="312"/>
        <end position="356"/>
    </location>
</feature>